<keyword evidence="6" id="KW-0418">Kinase</keyword>
<keyword evidence="3" id="KW-0804">Transcription</keyword>
<evidence type="ECO:0000259" key="4">
    <source>
        <dbReference type="PROSITE" id="PS50042"/>
    </source>
</evidence>
<dbReference type="PANTHER" id="PTHR24567:SF74">
    <property type="entry name" value="HTH-TYPE TRANSCRIPTIONAL REGULATOR ARCR"/>
    <property type="match status" value="1"/>
</dbReference>
<dbReference type="InterPro" id="IPR036388">
    <property type="entry name" value="WH-like_DNA-bd_sf"/>
</dbReference>
<dbReference type="GO" id="GO:0005829">
    <property type="term" value="C:cytosol"/>
    <property type="evidence" value="ECO:0007669"/>
    <property type="project" value="TreeGrafter"/>
</dbReference>
<dbReference type="GO" id="GO:0003700">
    <property type="term" value="F:DNA-binding transcription factor activity"/>
    <property type="evidence" value="ECO:0007669"/>
    <property type="project" value="TreeGrafter"/>
</dbReference>
<evidence type="ECO:0000259" key="5">
    <source>
        <dbReference type="PROSITE" id="PS51063"/>
    </source>
</evidence>
<keyword evidence="6" id="KW-0808">Transferase</keyword>
<feature type="domain" description="Cyclic nucleotide-binding" evidence="4">
    <location>
        <begin position="55"/>
        <end position="153"/>
    </location>
</feature>
<dbReference type="PROSITE" id="PS50042">
    <property type="entry name" value="CNMP_BINDING_3"/>
    <property type="match status" value="1"/>
</dbReference>
<dbReference type="GO" id="GO:0003677">
    <property type="term" value="F:DNA binding"/>
    <property type="evidence" value="ECO:0007669"/>
    <property type="project" value="UniProtKB-KW"/>
</dbReference>
<dbReference type="InterPro" id="IPR018490">
    <property type="entry name" value="cNMP-bd_dom_sf"/>
</dbReference>
<evidence type="ECO:0000256" key="1">
    <source>
        <dbReference type="ARBA" id="ARBA00023015"/>
    </source>
</evidence>
<dbReference type="PANTHER" id="PTHR24567">
    <property type="entry name" value="CRP FAMILY TRANSCRIPTIONAL REGULATORY PROTEIN"/>
    <property type="match status" value="1"/>
</dbReference>
<dbReference type="SUPFAM" id="SSF46785">
    <property type="entry name" value="Winged helix' DNA-binding domain"/>
    <property type="match status" value="1"/>
</dbReference>
<reference evidence="6 7" key="1">
    <citation type="submission" date="2016-11" db="EMBL/GenBank/DDBJ databases">
        <authorList>
            <person name="Jaros S."/>
            <person name="Januszkiewicz K."/>
            <person name="Wedrychowicz H."/>
        </authorList>
    </citation>
    <scope>NUCLEOTIDE SEQUENCE [LARGE SCALE GENOMIC DNA]</scope>
    <source>
        <strain evidence="6 7">GAS242</strain>
    </source>
</reference>
<evidence type="ECO:0000256" key="3">
    <source>
        <dbReference type="ARBA" id="ARBA00023163"/>
    </source>
</evidence>
<dbReference type="Gene3D" id="2.60.120.10">
    <property type="entry name" value="Jelly Rolls"/>
    <property type="match status" value="1"/>
</dbReference>
<name>A0A1M5JLZ0_9BRAD</name>
<dbReference type="SUPFAM" id="SSF51206">
    <property type="entry name" value="cAMP-binding domain-like"/>
    <property type="match status" value="1"/>
</dbReference>
<dbReference type="InterPro" id="IPR036390">
    <property type="entry name" value="WH_DNA-bd_sf"/>
</dbReference>
<keyword evidence="1" id="KW-0805">Transcription regulation</keyword>
<gene>
    <name evidence="6" type="ORF">SAMN05444169_2337</name>
</gene>
<dbReference type="InterPro" id="IPR050397">
    <property type="entry name" value="Env_Response_Regulators"/>
</dbReference>
<evidence type="ECO:0000313" key="6">
    <source>
        <dbReference type="EMBL" id="SHG41592.1"/>
    </source>
</evidence>
<proteinExistence type="predicted"/>
<feature type="domain" description="HTH crp-type" evidence="5">
    <location>
        <begin position="189"/>
        <end position="255"/>
    </location>
</feature>
<dbReference type="InterPro" id="IPR014710">
    <property type="entry name" value="RmlC-like_jellyroll"/>
</dbReference>
<dbReference type="Gene3D" id="1.10.10.10">
    <property type="entry name" value="Winged helix-like DNA-binding domain superfamily/Winged helix DNA-binding domain"/>
    <property type="match status" value="1"/>
</dbReference>
<evidence type="ECO:0000313" key="7">
    <source>
        <dbReference type="Proteomes" id="UP000190675"/>
    </source>
</evidence>
<organism evidence="6 7">
    <name type="scientific">Bradyrhizobium erythrophlei</name>
    <dbReference type="NCBI Taxonomy" id="1437360"/>
    <lineage>
        <taxon>Bacteria</taxon>
        <taxon>Pseudomonadati</taxon>
        <taxon>Pseudomonadota</taxon>
        <taxon>Alphaproteobacteria</taxon>
        <taxon>Hyphomicrobiales</taxon>
        <taxon>Nitrobacteraceae</taxon>
        <taxon>Bradyrhizobium</taxon>
    </lineage>
</organism>
<sequence>MRPYAICSCQLCVQGPSSTSSTVHKRDGIRDRRTGYVRVRKEALLDSAPRSPNGFLSALNADDFELIRPHLRTVELVQETVLVEVGESLKRAFLPHKGVISLVVKLAKGEHVQIAMIGRDSVFGSFSALGDATALNSAVVMVPGVASTLDLDRLRAAADQSPTFRAALVRHGLAVYAQIQQTAGCNASHTVESRLARCLLQAHDLSGGAKLILTQEAMAQMIGARRNSVSLVANTLQQANFIHYSRGHIEILNLEGLGKTSCECYATVKAQYNRLLRPRCLS</sequence>
<dbReference type="AlphaFoldDB" id="A0A1M5JLZ0"/>
<accession>A0A1M5JLZ0</accession>
<dbReference type="GO" id="GO:0016301">
    <property type="term" value="F:kinase activity"/>
    <property type="evidence" value="ECO:0007669"/>
    <property type="project" value="UniProtKB-KW"/>
</dbReference>
<dbReference type="EMBL" id="LT670818">
    <property type="protein sequence ID" value="SHG41592.1"/>
    <property type="molecule type" value="Genomic_DNA"/>
</dbReference>
<dbReference type="InterPro" id="IPR012318">
    <property type="entry name" value="HTH_CRP"/>
</dbReference>
<dbReference type="InterPro" id="IPR000595">
    <property type="entry name" value="cNMP-bd_dom"/>
</dbReference>
<keyword evidence="2" id="KW-0238">DNA-binding</keyword>
<protein>
    <submittedName>
        <fullName evidence="6">cAMP-binding domain of CRP or a regulatory subunit of cAMP-dependent protein kinases</fullName>
    </submittedName>
</protein>
<evidence type="ECO:0000256" key="2">
    <source>
        <dbReference type="ARBA" id="ARBA00023125"/>
    </source>
</evidence>
<dbReference type="Pfam" id="PF00027">
    <property type="entry name" value="cNMP_binding"/>
    <property type="match status" value="1"/>
</dbReference>
<dbReference type="OrthoDB" id="7506088at2"/>
<dbReference type="PROSITE" id="PS51063">
    <property type="entry name" value="HTH_CRP_2"/>
    <property type="match status" value="1"/>
</dbReference>
<dbReference type="Proteomes" id="UP000190675">
    <property type="component" value="Chromosome I"/>
</dbReference>
<dbReference type="FunFam" id="1.10.10.10:FF:000474">
    <property type="entry name" value="Putative transcriptional regulator, Crp/Fnr family"/>
    <property type="match status" value="1"/>
</dbReference>
<dbReference type="Pfam" id="PF13545">
    <property type="entry name" value="HTH_Crp_2"/>
    <property type="match status" value="1"/>
</dbReference>